<dbReference type="Proteomes" id="UP000779900">
    <property type="component" value="Unassembled WGS sequence"/>
</dbReference>
<dbReference type="SUPFAM" id="SSF159468">
    <property type="entry name" value="AtpF-like"/>
    <property type="match status" value="1"/>
</dbReference>
<gene>
    <name evidence="4" type="ORF">FJY68_08510</name>
</gene>
<keyword evidence="2" id="KW-0813">Transport</keyword>
<evidence type="ECO:0000256" key="1">
    <source>
        <dbReference type="ARBA" id="ARBA00010148"/>
    </source>
</evidence>
<evidence type="ECO:0008006" key="6">
    <source>
        <dbReference type="Google" id="ProtNLM"/>
    </source>
</evidence>
<keyword evidence="3" id="KW-0406">Ion transport</keyword>
<evidence type="ECO:0000313" key="4">
    <source>
        <dbReference type="EMBL" id="MBM3331876.1"/>
    </source>
</evidence>
<sequence>MPRSWPAWRRKRHGSWWHMPNSEPHGRGDLSAGRIGVVGRAEVIAPFRAAGFAVHPVEPGPGASAEVEALIAAGLSVLFYTEDLAAHLGELLGRYSRSATPCLVMLPMGAEQRGFERLREIVRRAVGADIFGRAHALAGEERAVPSKGDQR</sequence>
<evidence type="ECO:0000313" key="5">
    <source>
        <dbReference type="Proteomes" id="UP000779900"/>
    </source>
</evidence>
<accession>A0A937XGZ5</accession>
<protein>
    <recommendedName>
        <fullName evidence="6">V-type ATP synthase subunit F</fullName>
    </recommendedName>
</protein>
<dbReference type="InterPro" id="IPR008218">
    <property type="entry name" value="ATPase_V1-cplx_f_g_su"/>
</dbReference>
<dbReference type="InterPro" id="IPR036906">
    <property type="entry name" value="ATPase_V1_fsu_sf"/>
</dbReference>
<organism evidence="4 5">
    <name type="scientific">candidate division WOR-3 bacterium</name>
    <dbReference type="NCBI Taxonomy" id="2052148"/>
    <lineage>
        <taxon>Bacteria</taxon>
        <taxon>Bacteria division WOR-3</taxon>
    </lineage>
</organism>
<proteinExistence type="inferred from homology"/>
<evidence type="ECO:0000256" key="3">
    <source>
        <dbReference type="ARBA" id="ARBA00023065"/>
    </source>
</evidence>
<dbReference type="Gene3D" id="3.40.50.10580">
    <property type="entry name" value="ATPase, V1 complex, subunit F"/>
    <property type="match status" value="1"/>
</dbReference>
<comment type="similarity">
    <text evidence="1">Belongs to the V-ATPase F subunit family.</text>
</comment>
<reference evidence="4" key="1">
    <citation type="submission" date="2019-03" db="EMBL/GenBank/DDBJ databases">
        <title>Lake Tanganyika Metagenome-Assembled Genomes (MAGs).</title>
        <authorList>
            <person name="Tran P."/>
        </authorList>
    </citation>
    <scope>NUCLEOTIDE SEQUENCE</scope>
    <source>
        <strain evidence="4">K_DeepCast_150m_m2_040</strain>
    </source>
</reference>
<comment type="caution">
    <text evidence="4">The sequence shown here is derived from an EMBL/GenBank/DDBJ whole genome shotgun (WGS) entry which is preliminary data.</text>
</comment>
<evidence type="ECO:0000256" key="2">
    <source>
        <dbReference type="ARBA" id="ARBA00022448"/>
    </source>
</evidence>
<dbReference type="GO" id="GO:0046961">
    <property type="term" value="F:proton-transporting ATPase activity, rotational mechanism"/>
    <property type="evidence" value="ECO:0007669"/>
    <property type="project" value="InterPro"/>
</dbReference>
<dbReference type="Pfam" id="PF01990">
    <property type="entry name" value="ATP-synt_F"/>
    <property type="match status" value="1"/>
</dbReference>
<name>A0A937XGZ5_UNCW3</name>
<dbReference type="EMBL" id="VGIR01000048">
    <property type="protein sequence ID" value="MBM3331876.1"/>
    <property type="molecule type" value="Genomic_DNA"/>
</dbReference>
<dbReference type="AlphaFoldDB" id="A0A937XGZ5"/>